<gene>
    <name evidence="1" type="ORF">HERILL_LOCUS15517</name>
</gene>
<sequence length="71" mass="8067">MLTATIGDNHEEVDEPSNQNLNHFRVFVCGVRWRFLDAVNSRWATSASVMVLQSGSDCQNFEEMVCDTQQT</sequence>
<dbReference type="InParanoid" id="A0A7R8V823"/>
<evidence type="ECO:0000313" key="1">
    <source>
        <dbReference type="EMBL" id="CAD7093220.1"/>
    </source>
</evidence>
<organism evidence="1 2">
    <name type="scientific">Hermetia illucens</name>
    <name type="common">Black soldier fly</name>
    <dbReference type="NCBI Taxonomy" id="343691"/>
    <lineage>
        <taxon>Eukaryota</taxon>
        <taxon>Metazoa</taxon>
        <taxon>Ecdysozoa</taxon>
        <taxon>Arthropoda</taxon>
        <taxon>Hexapoda</taxon>
        <taxon>Insecta</taxon>
        <taxon>Pterygota</taxon>
        <taxon>Neoptera</taxon>
        <taxon>Endopterygota</taxon>
        <taxon>Diptera</taxon>
        <taxon>Brachycera</taxon>
        <taxon>Stratiomyomorpha</taxon>
        <taxon>Stratiomyidae</taxon>
        <taxon>Hermetiinae</taxon>
        <taxon>Hermetia</taxon>
    </lineage>
</organism>
<proteinExistence type="predicted"/>
<protein>
    <submittedName>
        <fullName evidence="1">Uncharacterized protein</fullName>
    </submittedName>
</protein>
<reference evidence="1 2" key="1">
    <citation type="submission" date="2020-11" db="EMBL/GenBank/DDBJ databases">
        <authorList>
            <person name="Wallbank WR R."/>
            <person name="Pardo Diaz C."/>
            <person name="Kozak K."/>
            <person name="Martin S."/>
            <person name="Jiggins C."/>
            <person name="Moest M."/>
            <person name="Warren A I."/>
            <person name="Generalovic N T."/>
            <person name="Byers J.R.P. K."/>
            <person name="Montejo-Kovacevich G."/>
            <person name="Yen C E."/>
        </authorList>
    </citation>
    <scope>NUCLEOTIDE SEQUENCE [LARGE SCALE GENOMIC DNA]</scope>
</reference>
<accession>A0A7R8V823</accession>
<keyword evidence="2" id="KW-1185">Reference proteome</keyword>
<dbReference type="EMBL" id="LR899014">
    <property type="protein sequence ID" value="CAD7093220.1"/>
    <property type="molecule type" value="Genomic_DNA"/>
</dbReference>
<evidence type="ECO:0000313" key="2">
    <source>
        <dbReference type="Proteomes" id="UP000594454"/>
    </source>
</evidence>
<dbReference type="Proteomes" id="UP000594454">
    <property type="component" value="Chromosome 6"/>
</dbReference>
<name>A0A7R8V823_HERIL</name>
<dbReference type="AlphaFoldDB" id="A0A7R8V823"/>